<dbReference type="VEuPathDB" id="ToxoDB:LOC34620680"/>
<dbReference type="PROSITE" id="PS50920">
    <property type="entry name" value="SOLCAR"/>
    <property type="match status" value="1"/>
</dbReference>
<feature type="transmembrane region" description="Helical" evidence="12">
    <location>
        <begin position="18"/>
        <end position="41"/>
    </location>
</feature>
<dbReference type="AlphaFoldDB" id="A0A1D3D6H1"/>
<keyword evidence="5" id="KW-0677">Repeat</keyword>
<keyword evidence="4 10" id="KW-0812">Transmembrane</keyword>
<evidence type="ECO:0000256" key="7">
    <source>
        <dbReference type="ARBA" id="ARBA00022989"/>
    </source>
</evidence>
<evidence type="ECO:0000256" key="6">
    <source>
        <dbReference type="ARBA" id="ARBA00022792"/>
    </source>
</evidence>
<dbReference type="VEuPathDB" id="ToxoDB:cyc_04098"/>
<keyword evidence="7 12" id="KW-1133">Transmembrane helix</keyword>
<evidence type="ECO:0000256" key="4">
    <source>
        <dbReference type="ARBA" id="ARBA00022692"/>
    </source>
</evidence>
<evidence type="ECO:0000313" key="13">
    <source>
        <dbReference type="EMBL" id="OEH79056.1"/>
    </source>
</evidence>
<comment type="similarity">
    <text evidence="2 11">Belongs to the mitochondrial carrier (TC 2.A.29) family.</text>
</comment>
<proteinExistence type="inferred from homology"/>
<dbReference type="Gene3D" id="1.50.40.10">
    <property type="entry name" value="Mitochondrial carrier domain"/>
    <property type="match status" value="2"/>
</dbReference>
<feature type="repeat" description="Solcar" evidence="10">
    <location>
        <begin position="74"/>
        <end position="174"/>
    </location>
</feature>
<dbReference type="InterPro" id="IPR023395">
    <property type="entry name" value="MCP_dom_sf"/>
</dbReference>
<reference evidence="13 14" key="1">
    <citation type="journal article" date="2016" name="BMC Genomics">
        <title>Comparative genomics reveals Cyclospora cayetanensis possesses coccidia-like metabolism and invasion components but unique surface antigens.</title>
        <authorList>
            <person name="Liu S."/>
            <person name="Wang L."/>
            <person name="Zheng H."/>
            <person name="Xu Z."/>
            <person name="Roellig D.M."/>
            <person name="Li N."/>
            <person name="Frace M.A."/>
            <person name="Tang K."/>
            <person name="Arrowood M.J."/>
            <person name="Moss D.M."/>
            <person name="Zhang L."/>
            <person name="Feng Y."/>
            <person name="Xiao L."/>
        </authorList>
    </citation>
    <scope>NUCLEOTIDE SEQUENCE [LARGE SCALE GENOMIC DNA]</scope>
    <source>
        <strain evidence="13 14">CHN_HEN01</strain>
    </source>
</reference>
<dbReference type="EMBL" id="JROU02000521">
    <property type="protein sequence ID" value="OEH79056.1"/>
    <property type="molecule type" value="Genomic_DNA"/>
</dbReference>
<evidence type="ECO:0000256" key="12">
    <source>
        <dbReference type="SAM" id="Phobius"/>
    </source>
</evidence>
<evidence type="ECO:0000256" key="3">
    <source>
        <dbReference type="ARBA" id="ARBA00022448"/>
    </source>
</evidence>
<keyword evidence="6" id="KW-0999">Mitochondrion inner membrane</keyword>
<evidence type="ECO:0000256" key="8">
    <source>
        <dbReference type="ARBA" id="ARBA00023128"/>
    </source>
</evidence>
<evidence type="ECO:0000256" key="10">
    <source>
        <dbReference type="PROSITE-ProRule" id="PRU00282"/>
    </source>
</evidence>
<dbReference type="InterPro" id="IPR018108">
    <property type="entry name" value="MCP_transmembrane"/>
</dbReference>
<dbReference type="Proteomes" id="UP000095192">
    <property type="component" value="Unassembled WGS sequence"/>
</dbReference>
<comment type="caution">
    <text evidence="13">The sequence shown here is derived from an EMBL/GenBank/DDBJ whole genome shotgun (WGS) entry which is preliminary data.</text>
</comment>
<organism evidence="13 14">
    <name type="scientific">Cyclospora cayetanensis</name>
    <dbReference type="NCBI Taxonomy" id="88456"/>
    <lineage>
        <taxon>Eukaryota</taxon>
        <taxon>Sar</taxon>
        <taxon>Alveolata</taxon>
        <taxon>Apicomplexa</taxon>
        <taxon>Conoidasida</taxon>
        <taxon>Coccidia</taxon>
        <taxon>Eucoccidiorida</taxon>
        <taxon>Eimeriorina</taxon>
        <taxon>Eimeriidae</taxon>
        <taxon>Cyclospora</taxon>
    </lineage>
</organism>
<sequence length="183" mass="19216">MSSLQVATKLYRAKGPLIFWRGVGPAVGVLVPANIIFFTLYERRDPEGSAAVAGVAARTAAVICTAPIELRFRDGAVIPFLSGASSAAVACVLTHPFDVVKTRVQASQLRPQGPSGAASGGPLWYFFRGVREACTEVYGANGFRGFGVGLLPRLLKIVPSCAVLLATYEATKALCGSSLLDQT</sequence>
<evidence type="ECO:0000256" key="9">
    <source>
        <dbReference type="ARBA" id="ARBA00023136"/>
    </source>
</evidence>
<gene>
    <name evidence="13" type="ORF">cyc_04098</name>
</gene>
<keyword evidence="14" id="KW-1185">Reference proteome</keyword>
<evidence type="ECO:0000256" key="5">
    <source>
        <dbReference type="ARBA" id="ARBA00022737"/>
    </source>
</evidence>
<dbReference type="InterPro" id="IPR045315">
    <property type="entry name" value="Mtm1-like"/>
</dbReference>
<accession>A0A1D3D6H1</accession>
<evidence type="ECO:0000256" key="1">
    <source>
        <dbReference type="ARBA" id="ARBA00004448"/>
    </source>
</evidence>
<name>A0A1D3D6H1_9EIME</name>
<dbReference type="GO" id="GO:1990542">
    <property type="term" value="P:mitochondrial transmembrane transport"/>
    <property type="evidence" value="ECO:0007669"/>
    <property type="project" value="InterPro"/>
</dbReference>
<comment type="subcellular location">
    <subcellularLocation>
        <location evidence="1">Mitochondrion inner membrane</location>
        <topology evidence="1">Multi-pass membrane protein</topology>
    </subcellularLocation>
</comment>
<evidence type="ECO:0000256" key="11">
    <source>
        <dbReference type="RuleBase" id="RU000488"/>
    </source>
</evidence>
<protein>
    <submittedName>
        <fullName evidence="13">Mitochondrial carrier family protein</fullName>
    </submittedName>
</protein>
<dbReference type="InParanoid" id="A0A1D3D6H1"/>
<dbReference type="Pfam" id="PF00153">
    <property type="entry name" value="Mito_carr"/>
    <property type="match status" value="2"/>
</dbReference>
<keyword evidence="9 10" id="KW-0472">Membrane</keyword>
<keyword evidence="3 11" id="KW-0813">Transport</keyword>
<dbReference type="PANTHER" id="PTHR45760:SF2">
    <property type="entry name" value="FI19922P1-RELATED"/>
    <property type="match status" value="1"/>
</dbReference>
<dbReference type="SUPFAM" id="SSF103506">
    <property type="entry name" value="Mitochondrial carrier"/>
    <property type="match status" value="1"/>
</dbReference>
<dbReference type="PANTHER" id="PTHR45760">
    <property type="entry name" value="FI19922P1-RELATED"/>
    <property type="match status" value="1"/>
</dbReference>
<keyword evidence="8" id="KW-0496">Mitochondrion</keyword>
<dbReference type="GO" id="GO:0005743">
    <property type="term" value="C:mitochondrial inner membrane"/>
    <property type="evidence" value="ECO:0007669"/>
    <property type="project" value="UniProtKB-SubCell"/>
</dbReference>
<evidence type="ECO:0000256" key="2">
    <source>
        <dbReference type="ARBA" id="ARBA00006375"/>
    </source>
</evidence>
<evidence type="ECO:0000313" key="14">
    <source>
        <dbReference type="Proteomes" id="UP000095192"/>
    </source>
</evidence>